<keyword evidence="3" id="KW-1185">Reference proteome</keyword>
<dbReference type="Proteomes" id="UP001476247">
    <property type="component" value="Unassembled WGS sequence"/>
</dbReference>
<sequence>MHFTLLILSLVFLFGVQAAQISFKSSSYQQDEGLIVDTAQAHYESIIDDILSQHNEGILTELSFVIKDPQQMYAVMKPQVDLLYDHANTIQDVCVAQMPGMIANHIHELSNQIYSSVESVVSDKWNKKDSYYRDVVVSAIDKGLWEQDILDELIHELEILNMDITDAIVFTLDRFNMLQKLKVSLNQCQLMFDEDTKPVDTLSTLTENLWNAVLVSLSLSNPNHVEPKKSGFMGKYVFDLRTDIQSEMYSRVYELSRSIFEDLAFST</sequence>
<feature type="signal peptide" evidence="1">
    <location>
        <begin position="1"/>
        <end position="18"/>
    </location>
</feature>
<organism evidence="2 3">
    <name type="scientific">Helicostylum pulchrum</name>
    <dbReference type="NCBI Taxonomy" id="562976"/>
    <lineage>
        <taxon>Eukaryota</taxon>
        <taxon>Fungi</taxon>
        <taxon>Fungi incertae sedis</taxon>
        <taxon>Mucoromycota</taxon>
        <taxon>Mucoromycotina</taxon>
        <taxon>Mucoromycetes</taxon>
        <taxon>Mucorales</taxon>
        <taxon>Mucorineae</taxon>
        <taxon>Mucoraceae</taxon>
        <taxon>Helicostylum</taxon>
    </lineage>
</organism>
<feature type="chain" id="PRO_5047518902" evidence="1">
    <location>
        <begin position="19"/>
        <end position="267"/>
    </location>
</feature>
<comment type="caution">
    <text evidence="2">The sequence shown here is derived from an EMBL/GenBank/DDBJ whole genome shotgun (WGS) entry which is preliminary data.</text>
</comment>
<keyword evidence="1" id="KW-0732">Signal</keyword>
<evidence type="ECO:0000313" key="3">
    <source>
        <dbReference type="Proteomes" id="UP001476247"/>
    </source>
</evidence>
<name>A0ABP9Y8F9_9FUNG</name>
<evidence type="ECO:0000313" key="2">
    <source>
        <dbReference type="EMBL" id="GAA5803246.1"/>
    </source>
</evidence>
<reference evidence="2 3" key="1">
    <citation type="submission" date="2024-04" db="EMBL/GenBank/DDBJ databases">
        <title>genome sequences of Mucor flavus KT1a and Helicostylum pulchrum KT1b strains isolation_sourced from the surface of a dry-aged beef.</title>
        <authorList>
            <person name="Toyotome T."/>
            <person name="Hosono M."/>
            <person name="Torimaru M."/>
            <person name="Fukuda K."/>
            <person name="Mikami N."/>
        </authorList>
    </citation>
    <scope>NUCLEOTIDE SEQUENCE [LARGE SCALE GENOMIC DNA]</scope>
    <source>
        <strain evidence="2 3">KT1b</strain>
    </source>
</reference>
<evidence type="ECO:0000256" key="1">
    <source>
        <dbReference type="SAM" id="SignalP"/>
    </source>
</evidence>
<gene>
    <name evidence="2" type="ORF">HPULCUR_008723</name>
</gene>
<accession>A0ABP9Y8F9</accession>
<proteinExistence type="predicted"/>
<protein>
    <submittedName>
        <fullName evidence="2">Uncharacterized protein</fullName>
    </submittedName>
</protein>
<dbReference type="EMBL" id="BAABUJ010000027">
    <property type="protein sequence ID" value="GAA5803246.1"/>
    <property type="molecule type" value="Genomic_DNA"/>
</dbReference>